<dbReference type="InterPro" id="IPR027469">
    <property type="entry name" value="Cation_efflux_TMD_sf"/>
</dbReference>
<dbReference type="Pfam" id="PF16916">
    <property type="entry name" value="ZT_dimer"/>
    <property type="match status" value="1"/>
</dbReference>
<proteinExistence type="inferred from homology"/>
<keyword evidence="3" id="KW-0813">Transport</keyword>
<dbReference type="FunFam" id="1.20.1510.10:FF:000006">
    <property type="entry name" value="Divalent cation efflux transporter"/>
    <property type="match status" value="1"/>
</dbReference>
<feature type="transmembrane region" description="Helical" evidence="7">
    <location>
        <begin position="115"/>
        <end position="134"/>
    </location>
</feature>
<reference evidence="10" key="1">
    <citation type="submission" date="2022-05" db="EMBL/GenBank/DDBJ databases">
        <title>Genome-based reclassification of Anoxybacillus salavatliensis Cihan et al. as a later heterotypic synonym of Anoxybacillus gonensis Belduz et al. 2003.</title>
        <authorList>
            <person name="Inan Bektas K."/>
            <person name="Guler H.I."/>
            <person name="Belduz A.O."/>
            <person name="Canakci S."/>
        </authorList>
    </citation>
    <scope>NUCLEOTIDE SEQUENCE</scope>
    <source>
        <strain evidence="10">NCIMB 13933</strain>
    </source>
</reference>
<keyword evidence="11" id="KW-1185">Reference proteome</keyword>
<evidence type="ECO:0000256" key="5">
    <source>
        <dbReference type="ARBA" id="ARBA00022989"/>
    </source>
</evidence>
<evidence type="ECO:0000313" key="10">
    <source>
        <dbReference type="EMBL" id="MDO0877789.1"/>
    </source>
</evidence>
<feature type="transmembrane region" description="Helical" evidence="7">
    <location>
        <begin position="84"/>
        <end position="103"/>
    </location>
</feature>
<dbReference type="Gene3D" id="3.30.70.1350">
    <property type="entry name" value="Cation efflux protein, cytoplasmic domain"/>
    <property type="match status" value="1"/>
</dbReference>
<feature type="domain" description="Cation efflux protein transmembrane" evidence="8">
    <location>
        <begin position="14"/>
        <end position="205"/>
    </location>
</feature>
<evidence type="ECO:0000256" key="3">
    <source>
        <dbReference type="ARBA" id="ARBA00022448"/>
    </source>
</evidence>
<protein>
    <submittedName>
        <fullName evidence="10">Cation diffusion facilitator family transporter</fullName>
    </submittedName>
</protein>
<dbReference type="SUPFAM" id="SSF161111">
    <property type="entry name" value="Cation efflux protein transmembrane domain-like"/>
    <property type="match status" value="1"/>
</dbReference>
<comment type="subcellular location">
    <subcellularLocation>
        <location evidence="1">Membrane</location>
        <topology evidence="1">Multi-pass membrane protein</topology>
    </subcellularLocation>
</comment>
<evidence type="ECO:0000256" key="4">
    <source>
        <dbReference type="ARBA" id="ARBA00022692"/>
    </source>
</evidence>
<name>A0AAW7TI76_9BACL</name>
<evidence type="ECO:0000256" key="2">
    <source>
        <dbReference type="ARBA" id="ARBA00008114"/>
    </source>
</evidence>
<dbReference type="GO" id="GO:0016020">
    <property type="term" value="C:membrane"/>
    <property type="evidence" value="ECO:0007669"/>
    <property type="project" value="UniProtKB-SubCell"/>
</dbReference>
<sequence length="295" mass="32957">MEQMTKMKPEFGAWVSIGSYIVLSFGKLYVGYMSNSEALKADGWNNFTDILASTAILIGLLIAKKPRDDNHPYGHSRAEHISSLIAAFIMMSIGVDVLINAVQTLKEGEYVKPDWIAVWTAGTSAVFMFFVYMFNNRLAIATNSQALAAAAKDHLSDVLVSVGTVVGVIGAQLHMRWLDPVTAFVIGFMICKTAWDIFKEASHTLTDGFDDEMLKQYKQEIERIDGVKQVVDIKGRMYGNEVVIDVTISVAPYLNVVTSHDIADQVERLLEQKYGVVYAHVHIEPYEQEYVFRGD</sequence>
<comment type="caution">
    <text evidence="10">The sequence shown here is derived from an EMBL/GenBank/DDBJ whole genome shotgun (WGS) entry which is preliminary data.</text>
</comment>
<dbReference type="EMBL" id="JAMOGB010000006">
    <property type="protein sequence ID" value="MDO0877789.1"/>
    <property type="molecule type" value="Genomic_DNA"/>
</dbReference>
<gene>
    <name evidence="10" type="ORF">NBU54_08955</name>
</gene>
<evidence type="ECO:0000256" key="1">
    <source>
        <dbReference type="ARBA" id="ARBA00004141"/>
    </source>
</evidence>
<comment type="similarity">
    <text evidence="2">Belongs to the cation diffusion facilitator (CDF) transporter (TC 2.A.4) family.</text>
</comment>
<dbReference type="AlphaFoldDB" id="A0AAW7TI76"/>
<evidence type="ECO:0000256" key="6">
    <source>
        <dbReference type="ARBA" id="ARBA00023136"/>
    </source>
</evidence>
<keyword evidence="4 7" id="KW-0812">Transmembrane</keyword>
<dbReference type="GO" id="GO:0008324">
    <property type="term" value="F:monoatomic cation transmembrane transporter activity"/>
    <property type="evidence" value="ECO:0007669"/>
    <property type="project" value="InterPro"/>
</dbReference>
<feature type="transmembrane region" description="Helical" evidence="7">
    <location>
        <begin position="12"/>
        <end position="32"/>
    </location>
</feature>
<dbReference type="Gene3D" id="1.20.1510.10">
    <property type="entry name" value="Cation efflux protein transmembrane domain"/>
    <property type="match status" value="1"/>
</dbReference>
<dbReference type="InterPro" id="IPR050291">
    <property type="entry name" value="CDF_Transporter"/>
</dbReference>
<evidence type="ECO:0000313" key="11">
    <source>
        <dbReference type="Proteomes" id="UP001176117"/>
    </source>
</evidence>
<dbReference type="InterPro" id="IPR002524">
    <property type="entry name" value="Cation_efflux"/>
</dbReference>
<feature type="transmembrane region" description="Helical" evidence="7">
    <location>
        <begin position="44"/>
        <end position="63"/>
    </location>
</feature>
<dbReference type="InterPro" id="IPR058533">
    <property type="entry name" value="Cation_efflux_TM"/>
</dbReference>
<evidence type="ECO:0000259" key="9">
    <source>
        <dbReference type="Pfam" id="PF16916"/>
    </source>
</evidence>
<dbReference type="NCBIfam" id="TIGR01297">
    <property type="entry name" value="CDF"/>
    <property type="match status" value="1"/>
</dbReference>
<keyword evidence="6 7" id="KW-0472">Membrane</keyword>
<dbReference type="Proteomes" id="UP001176117">
    <property type="component" value="Unassembled WGS sequence"/>
</dbReference>
<keyword evidence="5 7" id="KW-1133">Transmembrane helix</keyword>
<dbReference type="InterPro" id="IPR036837">
    <property type="entry name" value="Cation_efflux_CTD_sf"/>
</dbReference>
<dbReference type="PANTHER" id="PTHR43840:SF50">
    <property type="entry name" value="MANGANESE EFFLUX SYSTEM PROTEIN MNES"/>
    <property type="match status" value="1"/>
</dbReference>
<dbReference type="Pfam" id="PF01545">
    <property type="entry name" value="Cation_efflux"/>
    <property type="match status" value="1"/>
</dbReference>
<evidence type="ECO:0000259" key="8">
    <source>
        <dbReference type="Pfam" id="PF01545"/>
    </source>
</evidence>
<accession>A0AAW7TI76</accession>
<dbReference type="SUPFAM" id="SSF160240">
    <property type="entry name" value="Cation efflux protein cytoplasmic domain-like"/>
    <property type="match status" value="1"/>
</dbReference>
<organism evidence="10 11">
    <name type="scientific">Anoxybacillus gonensis</name>
    <dbReference type="NCBI Taxonomy" id="198467"/>
    <lineage>
        <taxon>Bacteria</taxon>
        <taxon>Bacillati</taxon>
        <taxon>Bacillota</taxon>
        <taxon>Bacilli</taxon>
        <taxon>Bacillales</taxon>
        <taxon>Anoxybacillaceae</taxon>
        <taxon>Anoxybacillus</taxon>
    </lineage>
</organism>
<dbReference type="InterPro" id="IPR027470">
    <property type="entry name" value="Cation_efflux_CTD"/>
</dbReference>
<feature type="domain" description="Cation efflux protein cytoplasmic" evidence="9">
    <location>
        <begin position="210"/>
        <end position="286"/>
    </location>
</feature>
<evidence type="ECO:0000256" key="7">
    <source>
        <dbReference type="SAM" id="Phobius"/>
    </source>
</evidence>
<dbReference type="PANTHER" id="PTHR43840">
    <property type="entry name" value="MITOCHONDRIAL METAL TRANSPORTER 1-RELATED"/>
    <property type="match status" value="1"/>
</dbReference>